<evidence type="ECO:0000256" key="4">
    <source>
        <dbReference type="SAM" id="SignalP"/>
    </source>
</evidence>
<dbReference type="InterPro" id="IPR010562">
    <property type="entry name" value="Haemolymph_juvenile_hormone-bd"/>
</dbReference>
<dbReference type="EMBL" id="JBDJPC010000005">
    <property type="protein sequence ID" value="KAL1502075.1"/>
    <property type="molecule type" value="Genomic_DNA"/>
</dbReference>
<reference evidence="5 6" key="1">
    <citation type="submission" date="2024-05" db="EMBL/GenBank/DDBJ databases">
        <title>Genetic variation in Jamaican populations of the coffee berry borer (Hypothenemus hampei).</title>
        <authorList>
            <person name="Errbii M."/>
            <person name="Myrie A."/>
        </authorList>
    </citation>
    <scope>NUCLEOTIDE SEQUENCE [LARGE SCALE GENOMIC DNA]</scope>
    <source>
        <strain evidence="5">JA-Hopewell-2020-01-JO</strain>
        <tissue evidence="5">Whole body</tissue>
    </source>
</reference>
<organism evidence="5 6">
    <name type="scientific">Hypothenemus hampei</name>
    <name type="common">Coffee berry borer</name>
    <dbReference type="NCBI Taxonomy" id="57062"/>
    <lineage>
        <taxon>Eukaryota</taxon>
        <taxon>Metazoa</taxon>
        <taxon>Ecdysozoa</taxon>
        <taxon>Arthropoda</taxon>
        <taxon>Hexapoda</taxon>
        <taxon>Insecta</taxon>
        <taxon>Pterygota</taxon>
        <taxon>Neoptera</taxon>
        <taxon>Endopterygota</taxon>
        <taxon>Coleoptera</taxon>
        <taxon>Polyphaga</taxon>
        <taxon>Cucujiformia</taxon>
        <taxon>Curculionidae</taxon>
        <taxon>Scolytinae</taxon>
        <taxon>Hypothenemus</taxon>
    </lineage>
</organism>
<keyword evidence="6" id="KW-1185">Reference proteome</keyword>
<evidence type="ECO:0000256" key="1">
    <source>
        <dbReference type="ARBA" id="ARBA00022729"/>
    </source>
</evidence>
<comment type="caution">
    <text evidence="5">The sequence shown here is derived from an EMBL/GenBank/DDBJ whole genome shotgun (WGS) entry which is preliminary data.</text>
</comment>
<dbReference type="Proteomes" id="UP001566132">
    <property type="component" value="Unassembled WGS sequence"/>
</dbReference>
<evidence type="ECO:0000256" key="3">
    <source>
        <dbReference type="ARBA" id="ARBA00060902"/>
    </source>
</evidence>
<dbReference type="PANTHER" id="PTHR11008">
    <property type="entry name" value="PROTEIN TAKEOUT-LIKE PROTEIN"/>
    <property type="match status" value="1"/>
</dbReference>
<gene>
    <name evidence="5" type="ORF">ABEB36_007274</name>
</gene>
<dbReference type="InterPro" id="IPR038606">
    <property type="entry name" value="To_sf"/>
</dbReference>
<keyword evidence="1 4" id="KW-0732">Signal</keyword>
<evidence type="ECO:0000313" key="6">
    <source>
        <dbReference type="Proteomes" id="UP001566132"/>
    </source>
</evidence>
<feature type="signal peptide" evidence="4">
    <location>
        <begin position="1"/>
        <end position="18"/>
    </location>
</feature>
<dbReference type="PANTHER" id="PTHR11008:SF32">
    <property type="entry name" value="CIRCADIAN CLOCK-CONTROLLED PROTEIN DAYWAKE-RELATED"/>
    <property type="match status" value="1"/>
</dbReference>
<dbReference type="GO" id="GO:0007623">
    <property type="term" value="P:circadian rhythm"/>
    <property type="evidence" value="ECO:0007669"/>
    <property type="project" value="UniProtKB-ARBA"/>
</dbReference>
<dbReference type="FunFam" id="3.15.10.30:FF:000001">
    <property type="entry name" value="Takeout-like protein 1"/>
    <property type="match status" value="1"/>
</dbReference>
<evidence type="ECO:0000256" key="2">
    <source>
        <dbReference type="ARBA" id="ARBA00023108"/>
    </source>
</evidence>
<dbReference type="AlphaFoldDB" id="A0ABD1ETL6"/>
<evidence type="ECO:0000313" key="5">
    <source>
        <dbReference type="EMBL" id="KAL1502075.1"/>
    </source>
</evidence>
<dbReference type="Pfam" id="PF06585">
    <property type="entry name" value="JHBP"/>
    <property type="match status" value="1"/>
</dbReference>
<keyword evidence="2" id="KW-0090">Biological rhythms</keyword>
<name>A0ABD1ETL6_HYPHA</name>
<accession>A0ABD1ETL6</accession>
<protein>
    <submittedName>
        <fullName evidence="5">Uncharacterized protein</fullName>
    </submittedName>
</protein>
<dbReference type="SMART" id="SM00700">
    <property type="entry name" value="JHBP"/>
    <property type="match status" value="1"/>
</dbReference>
<sequence>MLIKIFLIYLAIVSINAAVKWPSAITKCKKSDSDCMEKSIVDTLEFIKNGYREWGFQRIEPFYIEKLELIADPSKSVRLDQTYEHIYMHGMLNPVVKNFKLTDDGKNCKWEMEIHSPQTRMEADYVLSGQLLVFPINGNGKCNVTLTGMTNVHTAKCEKYESKGKSYLRLKDYKLNMNVEKCYFDFENIIPGNEKISQEVGKTINENSLEIFKDVKGGFEQLWARLHENAANQVFSKIPEDELFLPE</sequence>
<comment type="similarity">
    <text evidence="3">Belongs to the TO family.</text>
</comment>
<dbReference type="Gene3D" id="3.15.10.30">
    <property type="entry name" value="Haemolymph juvenile hormone binding protein"/>
    <property type="match status" value="1"/>
</dbReference>
<proteinExistence type="inferred from homology"/>
<feature type="chain" id="PRO_5044798934" evidence="4">
    <location>
        <begin position="19"/>
        <end position="247"/>
    </location>
</feature>